<dbReference type="RefSeq" id="WP_113904847.1">
    <property type="nucleotide sequence ID" value="NZ_QNSB01000009.1"/>
</dbReference>
<feature type="compositionally biased region" description="Polar residues" evidence="1">
    <location>
        <begin position="237"/>
        <end position="247"/>
    </location>
</feature>
<comment type="caution">
    <text evidence="2">The sequence shown here is derived from an EMBL/GenBank/DDBJ whole genome shotgun (WGS) entry which is preliminary data.</text>
</comment>
<dbReference type="EMBL" id="QNSB01000009">
    <property type="protein sequence ID" value="RBP70276.1"/>
    <property type="molecule type" value="Genomic_DNA"/>
</dbReference>
<gene>
    <name evidence="2" type="ORF">DFO65_10947</name>
</gene>
<dbReference type="InterPro" id="IPR010296">
    <property type="entry name" value="DUF899_thioredox"/>
</dbReference>
<keyword evidence="3" id="KW-1185">Reference proteome</keyword>
<sequence>MTDDDSGVAPPIVDRETWLREREVLLEREKAHTREGDAIAAARRRLPMTEVGPVALDGPDGPTPLAEIFDGRNQLVVYRHMFYVGEGFDRQCEGCTHNLWNIRDAWPYLNARGVSFAVFADGPYEEVAQYRDFMGYTHPWFSNHRVDDPAVGGGGILTCYLRRGDRVFLTYESTARGVEKLAILDLLDRTPYGRQEVWEDSPPGWPQGPTHSYLRTDEHGIAVGIGINGERPGRPTAQWTRPGATTI</sequence>
<name>A0A366IG10_9MICO</name>
<feature type="region of interest" description="Disordered" evidence="1">
    <location>
        <begin position="228"/>
        <end position="247"/>
    </location>
</feature>
<evidence type="ECO:0000313" key="3">
    <source>
        <dbReference type="Proteomes" id="UP000253509"/>
    </source>
</evidence>
<accession>A0A366IG10</accession>
<reference evidence="2 3" key="1">
    <citation type="submission" date="2018-06" db="EMBL/GenBank/DDBJ databases">
        <title>Freshwater and sediment microbial communities from various areas in North America, analyzing microbe dynamics in response to fracking.</title>
        <authorList>
            <person name="Lamendella R."/>
        </authorList>
    </citation>
    <scope>NUCLEOTIDE SEQUENCE [LARGE SCALE GENOMIC DNA]</scope>
    <source>
        <strain evidence="2 3">3b_TX</strain>
    </source>
</reference>
<dbReference type="AlphaFoldDB" id="A0A366IG10"/>
<dbReference type="Proteomes" id="UP000253509">
    <property type="component" value="Unassembled WGS sequence"/>
</dbReference>
<organism evidence="2 3">
    <name type="scientific">Brevibacterium celere</name>
    <dbReference type="NCBI Taxonomy" id="225845"/>
    <lineage>
        <taxon>Bacteria</taxon>
        <taxon>Bacillati</taxon>
        <taxon>Actinomycetota</taxon>
        <taxon>Actinomycetes</taxon>
        <taxon>Micrococcales</taxon>
        <taxon>Brevibacteriaceae</taxon>
        <taxon>Brevibacterium</taxon>
    </lineage>
</organism>
<protein>
    <submittedName>
        <fullName evidence="2">Putative dithiol-disulfide oxidoreductase (DUF899 family)</fullName>
    </submittedName>
</protein>
<dbReference type="Pfam" id="PF05988">
    <property type="entry name" value="DUF899"/>
    <property type="match status" value="2"/>
</dbReference>
<evidence type="ECO:0000256" key="1">
    <source>
        <dbReference type="SAM" id="MobiDB-lite"/>
    </source>
</evidence>
<evidence type="ECO:0000313" key="2">
    <source>
        <dbReference type="EMBL" id="RBP70276.1"/>
    </source>
</evidence>
<proteinExistence type="predicted"/>